<dbReference type="InterPro" id="IPR051534">
    <property type="entry name" value="CBASS_pafABC_assoc_protein"/>
</dbReference>
<feature type="domain" description="WYL" evidence="1">
    <location>
        <begin position="143"/>
        <end position="207"/>
    </location>
</feature>
<name>A0A6J6BK81_9ZZZZ</name>
<sequence length="314" mass="34489">MSGRGGAPLKVRVRRLLVILPWLAERGSASLAEMSERFQLSERELVADLEQAAMCGLPPYLDELVDLYIDDDGVAHLGVPRFFVRPLRLTAPEGFSLLTAGRAALAMPGADPSGPLARALAKLEAVLGSDGMVLDLAQPAITGELVAAVDERAEVRVHYWSASRDELTDRCLRPRAVFSDRGRWYLLADDDRSGEERIFRIDRIVSCERTGERFEPRAVTVPTGDDWFDDLPGLSIATLRLPVADRWVVERFPVRSVTDDGDHLVVELPVASASWLRELLLRLGPATTVVSPDDWRGLGARAAAELLAARYAAD</sequence>
<reference evidence="4" key="1">
    <citation type="submission" date="2020-05" db="EMBL/GenBank/DDBJ databases">
        <authorList>
            <person name="Chiriac C."/>
            <person name="Salcher M."/>
            <person name="Ghai R."/>
            <person name="Kavagutti S V."/>
        </authorList>
    </citation>
    <scope>NUCLEOTIDE SEQUENCE</scope>
</reference>
<dbReference type="EMBL" id="CAEZSR010000003">
    <property type="protein sequence ID" value="CAB4538819.1"/>
    <property type="molecule type" value="Genomic_DNA"/>
</dbReference>
<proteinExistence type="predicted"/>
<evidence type="ECO:0000259" key="2">
    <source>
        <dbReference type="Pfam" id="PF19187"/>
    </source>
</evidence>
<dbReference type="PROSITE" id="PS52050">
    <property type="entry name" value="WYL"/>
    <property type="match status" value="1"/>
</dbReference>
<dbReference type="InterPro" id="IPR043839">
    <property type="entry name" value="PafC_HTH"/>
</dbReference>
<accession>A0A6J6BK81</accession>
<dbReference type="PANTHER" id="PTHR34580">
    <property type="match status" value="1"/>
</dbReference>
<evidence type="ECO:0000313" key="4">
    <source>
        <dbReference type="EMBL" id="CAB4538819.1"/>
    </source>
</evidence>
<dbReference type="AlphaFoldDB" id="A0A6J6BK81"/>
<gene>
    <name evidence="4" type="ORF">UFOPK1493_00144</name>
</gene>
<evidence type="ECO:0000259" key="3">
    <source>
        <dbReference type="Pfam" id="PF25583"/>
    </source>
</evidence>
<evidence type="ECO:0000259" key="1">
    <source>
        <dbReference type="Pfam" id="PF13280"/>
    </source>
</evidence>
<feature type="domain" description="PafC HTH" evidence="2">
    <location>
        <begin position="12"/>
        <end position="125"/>
    </location>
</feature>
<dbReference type="PANTHER" id="PTHR34580:SF1">
    <property type="entry name" value="PROTEIN PAFC"/>
    <property type="match status" value="1"/>
</dbReference>
<dbReference type="Pfam" id="PF25583">
    <property type="entry name" value="WCX"/>
    <property type="match status" value="1"/>
</dbReference>
<feature type="domain" description="WCX" evidence="3">
    <location>
        <begin position="244"/>
        <end position="306"/>
    </location>
</feature>
<dbReference type="Pfam" id="PF19187">
    <property type="entry name" value="HTH_PafC"/>
    <property type="match status" value="1"/>
</dbReference>
<dbReference type="InterPro" id="IPR057727">
    <property type="entry name" value="WCX_dom"/>
</dbReference>
<protein>
    <submittedName>
        <fullName evidence="4">Unannotated protein</fullName>
    </submittedName>
</protein>
<organism evidence="4">
    <name type="scientific">freshwater metagenome</name>
    <dbReference type="NCBI Taxonomy" id="449393"/>
    <lineage>
        <taxon>unclassified sequences</taxon>
        <taxon>metagenomes</taxon>
        <taxon>ecological metagenomes</taxon>
    </lineage>
</organism>
<dbReference type="Pfam" id="PF13280">
    <property type="entry name" value="WYL"/>
    <property type="match status" value="1"/>
</dbReference>
<dbReference type="InterPro" id="IPR026881">
    <property type="entry name" value="WYL_dom"/>
</dbReference>
<dbReference type="InterPro" id="IPR028349">
    <property type="entry name" value="PafC-like"/>
</dbReference>
<dbReference type="PIRSF" id="PIRSF016838">
    <property type="entry name" value="PafC"/>
    <property type="match status" value="1"/>
</dbReference>